<feature type="transmembrane region" description="Helical" evidence="11">
    <location>
        <begin position="27"/>
        <end position="44"/>
    </location>
</feature>
<comment type="subcellular location">
    <subcellularLocation>
        <location evidence="1">Membrane</location>
        <topology evidence="1">Multi-pass membrane protein</topology>
    </subcellularLocation>
</comment>
<feature type="transmembrane region" description="Helical" evidence="11">
    <location>
        <begin position="255"/>
        <end position="274"/>
    </location>
</feature>
<sequence length="472" mass="52346">MITLMVVVFMLGYIAIAMEHQLRINKSATAITLGVILWTMYIFIGDAQIVEINKESFDFFLKLHPEALKNSLSSQVNSFVGNYQILNHLGDIASILFFLLCAMTIVELIDSHGGFAIITKRITTKNKRKLLWIVGILSFFLSSVLDNLTTSIVMVMLIRKLLPEQTDRWIFGGVVVIAANSGGAWSPIGDITTIMLWINENVTSAKLLEHLFLPSLVSLLVPLAILSKKIKGGIIPDKVETYEEAEHHLPYRFRLSIFICGVGGLIFVPIFKSITHLPPFMGILLSLGFLWIFSEIIYNLFRRTVSHGMRRIPFILTKIDMPTILFFLGILMAVAALESVGVLHSAANFLDKEVHNTYLINTIIGLLSSVFDNVPLVAASMGMYPIASPEMVQASANPDYLSHFVQDGTFWQLLTFCAGTGGSILIIGSAAGVVVMGLEKIDFLWYLKNITLIALLGFFAGIGTFMLQMLIF</sequence>
<keyword evidence="7" id="KW-0406">Ion transport</keyword>
<evidence type="ECO:0000256" key="4">
    <source>
        <dbReference type="ARBA" id="ARBA00022692"/>
    </source>
</evidence>
<reference evidence="13 14" key="1">
    <citation type="submission" date="2022-03" db="EMBL/GenBank/DDBJ databases">
        <title>Novel taxa within the pig intestine.</title>
        <authorList>
            <person name="Wylensek D."/>
            <person name="Bishof K."/>
            <person name="Afrizal A."/>
            <person name="Clavel T."/>
        </authorList>
    </citation>
    <scope>NUCLEOTIDE SEQUENCE [LARGE SCALE GENOMIC DNA]</scope>
    <source>
        <strain evidence="13 14">CLA-KB-P66</strain>
    </source>
</reference>
<evidence type="ECO:0000256" key="6">
    <source>
        <dbReference type="ARBA" id="ARBA00023053"/>
    </source>
</evidence>
<proteinExistence type="inferred from homology"/>
<accession>A0ABU4WGC0</accession>
<dbReference type="InterPro" id="IPR004680">
    <property type="entry name" value="Cit_transptr-like_dom"/>
</dbReference>
<name>A0ABU4WGC0_9BACT</name>
<evidence type="ECO:0000256" key="2">
    <source>
        <dbReference type="ARBA" id="ARBA00022448"/>
    </source>
</evidence>
<comment type="similarity">
    <text evidence="10">Belongs to the NhaD Na(+)/H(+) (TC 2.A.62) antiporter family.</text>
</comment>
<dbReference type="PANTHER" id="PTHR43269">
    <property type="entry name" value="SODIUM/PROTON ANTIPORTER 1-RELATED"/>
    <property type="match status" value="1"/>
</dbReference>
<evidence type="ECO:0000256" key="9">
    <source>
        <dbReference type="ARBA" id="ARBA00023201"/>
    </source>
</evidence>
<feature type="transmembrane region" description="Helical" evidence="11">
    <location>
        <begin position="280"/>
        <end position="301"/>
    </location>
</feature>
<evidence type="ECO:0000256" key="7">
    <source>
        <dbReference type="ARBA" id="ARBA00023065"/>
    </source>
</evidence>
<dbReference type="EMBL" id="JALBUT010000002">
    <property type="protein sequence ID" value="MDX8415091.1"/>
    <property type="molecule type" value="Genomic_DNA"/>
</dbReference>
<evidence type="ECO:0000256" key="10">
    <source>
        <dbReference type="ARBA" id="ARBA00025753"/>
    </source>
</evidence>
<evidence type="ECO:0000256" key="11">
    <source>
        <dbReference type="SAM" id="Phobius"/>
    </source>
</evidence>
<gene>
    <name evidence="13" type="primary">nhaD</name>
    <name evidence="13" type="ORF">MOX91_02705</name>
</gene>
<feature type="transmembrane region" description="Helical" evidence="11">
    <location>
        <begin position="130"/>
        <end position="157"/>
    </location>
</feature>
<keyword evidence="14" id="KW-1185">Reference proteome</keyword>
<evidence type="ECO:0000259" key="12">
    <source>
        <dbReference type="Pfam" id="PF03600"/>
    </source>
</evidence>
<feature type="transmembrane region" description="Helical" evidence="11">
    <location>
        <begin position="169"/>
        <end position="188"/>
    </location>
</feature>
<keyword evidence="6" id="KW-0915">Sodium</keyword>
<keyword evidence="4 11" id="KW-0812">Transmembrane</keyword>
<dbReference type="Pfam" id="PF03600">
    <property type="entry name" value="CitMHS"/>
    <property type="match status" value="1"/>
</dbReference>
<evidence type="ECO:0000313" key="13">
    <source>
        <dbReference type="EMBL" id="MDX8415091.1"/>
    </source>
</evidence>
<feature type="transmembrane region" description="Helical" evidence="11">
    <location>
        <begin position="322"/>
        <end position="343"/>
    </location>
</feature>
<dbReference type="Proteomes" id="UP001275932">
    <property type="component" value="Unassembled WGS sequence"/>
</dbReference>
<protein>
    <submittedName>
        <fullName evidence="13">Sodium:proton antiporter NhaD</fullName>
    </submittedName>
</protein>
<evidence type="ECO:0000256" key="3">
    <source>
        <dbReference type="ARBA" id="ARBA00022449"/>
    </source>
</evidence>
<dbReference type="NCBIfam" id="NF038006">
    <property type="entry name" value="NhaD_1"/>
    <property type="match status" value="1"/>
</dbReference>
<feature type="domain" description="Citrate transporter-like" evidence="12">
    <location>
        <begin position="13"/>
        <end position="388"/>
    </location>
</feature>
<evidence type="ECO:0000313" key="14">
    <source>
        <dbReference type="Proteomes" id="UP001275932"/>
    </source>
</evidence>
<comment type="caution">
    <text evidence="13">The sequence shown here is derived from an EMBL/GenBank/DDBJ whole genome shotgun (WGS) entry which is preliminary data.</text>
</comment>
<evidence type="ECO:0000256" key="5">
    <source>
        <dbReference type="ARBA" id="ARBA00022989"/>
    </source>
</evidence>
<dbReference type="RefSeq" id="WP_370396536.1">
    <property type="nucleotide sequence ID" value="NZ_JALBUT010000002.1"/>
</dbReference>
<keyword evidence="5 11" id="KW-1133">Transmembrane helix</keyword>
<keyword evidence="8 11" id="KW-0472">Membrane</keyword>
<feature type="transmembrane region" description="Helical" evidence="11">
    <location>
        <begin position="410"/>
        <end position="438"/>
    </location>
</feature>
<keyword evidence="9" id="KW-0739">Sodium transport</keyword>
<dbReference type="PANTHER" id="PTHR43269:SF2">
    <property type="entry name" value="SODIUM_PROTON ANTIPORTER 1-RELATED"/>
    <property type="match status" value="1"/>
</dbReference>
<organism evidence="13 14">
    <name type="scientific">Intestinicryptomonas porci</name>
    <dbReference type="NCBI Taxonomy" id="2926320"/>
    <lineage>
        <taxon>Bacteria</taxon>
        <taxon>Pseudomonadati</taxon>
        <taxon>Verrucomicrobiota</taxon>
        <taxon>Opitutia</taxon>
        <taxon>Opitutales</taxon>
        <taxon>Intestinicryptomonaceae</taxon>
        <taxon>Intestinicryptomonas</taxon>
    </lineage>
</organism>
<feature type="transmembrane region" description="Helical" evidence="11">
    <location>
        <begin position="95"/>
        <end position="118"/>
    </location>
</feature>
<dbReference type="InterPro" id="IPR045016">
    <property type="entry name" value="NhaD-like"/>
</dbReference>
<evidence type="ECO:0000256" key="1">
    <source>
        <dbReference type="ARBA" id="ARBA00004141"/>
    </source>
</evidence>
<evidence type="ECO:0000256" key="8">
    <source>
        <dbReference type="ARBA" id="ARBA00023136"/>
    </source>
</evidence>
<feature type="transmembrane region" description="Helical" evidence="11">
    <location>
        <begin position="450"/>
        <end position="471"/>
    </location>
</feature>
<keyword evidence="2" id="KW-0813">Transport</keyword>
<keyword evidence="3" id="KW-0050">Antiport</keyword>